<protein>
    <submittedName>
        <fullName evidence="3">Alpha/beta fold hydrolase</fullName>
    </submittedName>
</protein>
<dbReference type="EMBL" id="VSFG01000001">
    <property type="protein sequence ID" value="TYB48176.1"/>
    <property type="molecule type" value="Genomic_DNA"/>
</dbReference>
<accession>A0A5D0NUI8</accession>
<gene>
    <name evidence="3" type="ORF">FXF69_02855</name>
</gene>
<dbReference type="PANTHER" id="PTHR43798:SF31">
    <property type="entry name" value="AB HYDROLASE SUPERFAMILY PROTEIN YCLE"/>
    <property type="match status" value="1"/>
</dbReference>
<name>A0A5D0NUI8_9ACTN</name>
<keyword evidence="1 3" id="KW-0378">Hydrolase</keyword>
<feature type="domain" description="AB hydrolase-1" evidence="2">
    <location>
        <begin position="15"/>
        <end position="243"/>
    </location>
</feature>
<dbReference type="InterPro" id="IPR029058">
    <property type="entry name" value="AB_hydrolase_fold"/>
</dbReference>
<dbReference type="InterPro" id="IPR000073">
    <property type="entry name" value="AB_hydrolase_1"/>
</dbReference>
<sequence>MTVSFRRSGRGPGALLLHGIGSSAASFAPQLDALGDVLTMVAWDAPGYAGSPDPARPPGLDGYVEEAAALMRAELGPGPAHLVGVSWGGVIALRLAATRPGLVRSLTVIGASLGSGTDPERAARMRERPAELARLGPTGFARERGPRLLSPGARPELVETVVATMAGAVRLPGYSAAAEAMAAADLSGDIARISAPTLVLAGAEDTVTGPERAREIAAGIPGAALVTVPGAGHLANQERPAIVGAWLRAFTRLAADLAADLTTATSAAGNERKEVP</sequence>
<dbReference type="Gene3D" id="3.40.50.1820">
    <property type="entry name" value="alpha/beta hydrolase"/>
    <property type="match status" value="1"/>
</dbReference>
<dbReference type="RefSeq" id="WP_067893757.1">
    <property type="nucleotide sequence ID" value="NZ_VSFG01000001.1"/>
</dbReference>
<dbReference type="STRING" id="1220554.GCA_001552135_04234"/>
<comment type="caution">
    <text evidence="3">The sequence shown here is derived from an EMBL/GenBank/DDBJ whole genome shotgun (WGS) entry which is preliminary data.</text>
</comment>
<dbReference type="InterPro" id="IPR050266">
    <property type="entry name" value="AB_hydrolase_sf"/>
</dbReference>
<dbReference type="PANTHER" id="PTHR43798">
    <property type="entry name" value="MONOACYLGLYCEROL LIPASE"/>
    <property type="match status" value="1"/>
</dbReference>
<proteinExistence type="predicted"/>
<dbReference type="AlphaFoldDB" id="A0A5D0NUI8"/>
<evidence type="ECO:0000313" key="4">
    <source>
        <dbReference type="Proteomes" id="UP000323380"/>
    </source>
</evidence>
<dbReference type="SUPFAM" id="SSF53474">
    <property type="entry name" value="alpha/beta-Hydrolases"/>
    <property type="match status" value="1"/>
</dbReference>
<dbReference type="PRINTS" id="PR00111">
    <property type="entry name" value="ABHYDROLASE"/>
</dbReference>
<reference evidence="3 4" key="1">
    <citation type="submission" date="2019-08" db="EMBL/GenBank/DDBJ databases">
        <title>Actinomadura sp. nov. CYP1-5 isolated from mountain soil.</title>
        <authorList>
            <person name="Songsumanus A."/>
            <person name="Kuncharoen N."/>
            <person name="Kudo T."/>
            <person name="Yuki M."/>
            <person name="Igarashi Y."/>
            <person name="Tanasupawat S."/>
        </authorList>
    </citation>
    <scope>NUCLEOTIDE SEQUENCE [LARGE SCALE GENOMIC DNA]</scope>
    <source>
        <strain evidence="3 4">JCM 14158</strain>
    </source>
</reference>
<dbReference type="GO" id="GO:0016787">
    <property type="term" value="F:hydrolase activity"/>
    <property type="evidence" value="ECO:0007669"/>
    <property type="project" value="UniProtKB-KW"/>
</dbReference>
<evidence type="ECO:0000256" key="1">
    <source>
        <dbReference type="ARBA" id="ARBA00022801"/>
    </source>
</evidence>
<dbReference type="Pfam" id="PF12697">
    <property type="entry name" value="Abhydrolase_6"/>
    <property type="match status" value="1"/>
</dbReference>
<evidence type="ECO:0000313" key="3">
    <source>
        <dbReference type="EMBL" id="TYB48176.1"/>
    </source>
</evidence>
<evidence type="ECO:0000259" key="2">
    <source>
        <dbReference type="Pfam" id="PF12697"/>
    </source>
</evidence>
<keyword evidence="4" id="KW-1185">Reference proteome</keyword>
<dbReference type="GO" id="GO:0016020">
    <property type="term" value="C:membrane"/>
    <property type="evidence" value="ECO:0007669"/>
    <property type="project" value="TreeGrafter"/>
</dbReference>
<organism evidence="3 4">
    <name type="scientific">Actinomadura chibensis</name>
    <dbReference type="NCBI Taxonomy" id="392828"/>
    <lineage>
        <taxon>Bacteria</taxon>
        <taxon>Bacillati</taxon>
        <taxon>Actinomycetota</taxon>
        <taxon>Actinomycetes</taxon>
        <taxon>Streptosporangiales</taxon>
        <taxon>Thermomonosporaceae</taxon>
        <taxon>Actinomadura</taxon>
    </lineage>
</organism>
<dbReference type="Proteomes" id="UP000323380">
    <property type="component" value="Unassembled WGS sequence"/>
</dbReference>